<keyword evidence="1" id="KW-0472">Membrane</keyword>
<protein>
    <submittedName>
        <fullName evidence="2">Flp family type IVb pilin</fullName>
    </submittedName>
</protein>
<dbReference type="EMBL" id="JAMXQS010000008">
    <property type="protein sequence ID" value="MCO6051707.1"/>
    <property type="molecule type" value="Genomic_DNA"/>
</dbReference>
<evidence type="ECO:0000256" key="1">
    <source>
        <dbReference type="SAM" id="Phobius"/>
    </source>
</evidence>
<dbReference type="Proteomes" id="UP001205906">
    <property type="component" value="Unassembled WGS sequence"/>
</dbReference>
<comment type="caution">
    <text evidence="2">The sequence shown here is derived from an EMBL/GenBank/DDBJ whole genome shotgun (WGS) entry which is preliminary data.</text>
</comment>
<proteinExistence type="predicted"/>
<keyword evidence="1" id="KW-1133">Transmembrane helix</keyword>
<evidence type="ECO:0000313" key="3">
    <source>
        <dbReference type="Proteomes" id="UP001205906"/>
    </source>
</evidence>
<sequence length="58" mass="6328">MQLLKRFARDEKGATIVEYGIILTVLSLVIIGGVGQASDAIQQLFEDNNSHINQALSQ</sequence>
<name>A0ABT1CA57_9HYPH</name>
<evidence type="ECO:0000313" key="2">
    <source>
        <dbReference type="EMBL" id="MCO6051707.1"/>
    </source>
</evidence>
<keyword evidence="3" id="KW-1185">Reference proteome</keyword>
<dbReference type="RefSeq" id="WP_252821500.1">
    <property type="nucleotide sequence ID" value="NZ_JAMXQS010000008.1"/>
</dbReference>
<reference evidence="2 3" key="1">
    <citation type="submission" date="2022-06" db="EMBL/GenBank/DDBJ databases">
        <title>Mesorhizobium sp. strain RP14 Genome sequencing and assembly.</title>
        <authorList>
            <person name="Kim I."/>
        </authorList>
    </citation>
    <scope>NUCLEOTIDE SEQUENCE [LARGE SCALE GENOMIC DNA]</scope>
    <source>
        <strain evidence="3">RP14(2022)</strain>
    </source>
</reference>
<accession>A0ABT1CA57</accession>
<dbReference type="Pfam" id="PF04964">
    <property type="entry name" value="Flp_Fap"/>
    <property type="match status" value="1"/>
</dbReference>
<feature type="transmembrane region" description="Helical" evidence="1">
    <location>
        <begin position="16"/>
        <end position="35"/>
    </location>
</feature>
<dbReference type="InterPro" id="IPR007047">
    <property type="entry name" value="Flp_Fap"/>
</dbReference>
<organism evidence="2 3">
    <name type="scientific">Mesorhizobium liriopis</name>
    <dbReference type="NCBI Taxonomy" id="2953882"/>
    <lineage>
        <taxon>Bacteria</taxon>
        <taxon>Pseudomonadati</taxon>
        <taxon>Pseudomonadota</taxon>
        <taxon>Alphaproteobacteria</taxon>
        <taxon>Hyphomicrobiales</taxon>
        <taxon>Phyllobacteriaceae</taxon>
        <taxon>Mesorhizobium</taxon>
    </lineage>
</organism>
<keyword evidence="1" id="KW-0812">Transmembrane</keyword>
<gene>
    <name evidence="2" type="ORF">NGM99_18130</name>
</gene>